<reference evidence="1 2" key="1">
    <citation type="submission" date="2023-05" db="EMBL/GenBank/DDBJ databases">
        <title>Adaptations of aquatic viruses from atmosphere-close ecosystems of the Central Arctic Ocean.</title>
        <authorList>
            <person name="Rahlff J."/>
            <person name="Holmfeldt K."/>
        </authorList>
    </citation>
    <scope>NUCLEOTIDE SEQUENCE [LARGE SCALE GENOMIC DNA]</scope>
    <source>
        <strain evidence="1 2">Arc14</strain>
    </source>
</reference>
<comment type="caution">
    <text evidence="1">The sequence shown here is derived from an EMBL/GenBank/DDBJ whole genome shotgun (WGS) entry which is preliminary data.</text>
</comment>
<dbReference type="Proteomes" id="UP001568894">
    <property type="component" value="Unassembled WGS sequence"/>
</dbReference>
<name>A0ABV4KDU2_9FLAO</name>
<proteinExistence type="predicted"/>
<keyword evidence="2" id="KW-1185">Reference proteome</keyword>
<organism evidence="1 2">
    <name type="scientific">Flavobacterium frigidarium</name>
    <dbReference type="NCBI Taxonomy" id="99286"/>
    <lineage>
        <taxon>Bacteria</taxon>
        <taxon>Pseudomonadati</taxon>
        <taxon>Bacteroidota</taxon>
        <taxon>Flavobacteriia</taxon>
        <taxon>Flavobacteriales</taxon>
        <taxon>Flavobacteriaceae</taxon>
        <taxon>Flavobacterium</taxon>
    </lineage>
</organism>
<accession>A0ABV4KDU2</accession>
<protein>
    <submittedName>
        <fullName evidence="1">Uncharacterized protein</fullName>
    </submittedName>
</protein>
<gene>
    <name evidence="1" type="ORF">QO192_06445</name>
</gene>
<dbReference type="RefSeq" id="WP_339653753.1">
    <property type="nucleotide sequence ID" value="NZ_CAXBLC010000002.1"/>
</dbReference>
<sequence>MSLTIRKLPEVDALLKIGAKKASLVADGVLAKVRVKLGFEAL</sequence>
<evidence type="ECO:0000313" key="2">
    <source>
        <dbReference type="Proteomes" id="UP001568894"/>
    </source>
</evidence>
<evidence type="ECO:0000313" key="1">
    <source>
        <dbReference type="EMBL" id="MEZ7514921.1"/>
    </source>
</evidence>
<dbReference type="EMBL" id="JASMRN010000004">
    <property type="protein sequence ID" value="MEZ7514921.1"/>
    <property type="molecule type" value="Genomic_DNA"/>
</dbReference>